<sequence>MMTWYEIWQKKGSNQNSSKKELVDLIALDGFDTGHGSMDEQKWNMMINLIKQKIYFKNDDNIVEIGCGAGAFLFPFYEENKYKIIGIDYSVGLLDIAKKIMPKANFVCAQANKLPLERESCNITLCNSVFHYFSDLDYAKQTLLEILRVLKKGGECLILDINDLSKKDYAEKKRRDELGNEEYEKRYKDLSQIYYDKSWFENFAIENNLEFEIFDQDIPGYVNAQWRFNFYFKKL</sequence>
<dbReference type="Pfam" id="PF08241">
    <property type="entry name" value="Methyltransf_11"/>
    <property type="match status" value="1"/>
</dbReference>
<dbReference type="GO" id="GO:0008757">
    <property type="term" value="F:S-adenosylmethionine-dependent methyltransferase activity"/>
    <property type="evidence" value="ECO:0007669"/>
    <property type="project" value="InterPro"/>
</dbReference>
<accession>A0A1F6NM59</accession>
<dbReference type="PANTHER" id="PTHR43591:SF110">
    <property type="entry name" value="RHODANESE DOMAIN-CONTAINING PROTEIN"/>
    <property type="match status" value="1"/>
</dbReference>
<dbReference type="InterPro" id="IPR013216">
    <property type="entry name" value="Methyltransf_11"/>
</dbReference>
<dbReference type="EMBL" id="MFQW01000054">
    <property type="protein sequence ID" value="OGH84945.1"/>
    <property type="molecule type" value="Genomic_DNA"/>
</dbReference>
<evidence type="ECO:0000313" key="3">
    <source>
        <dbReference type="Proteomes" id="UP000178349"/>
    </source>
</evidence>
<dbReference type="PANTHER" id="PTHR43591">
    <property type="entry name" value="METHYLTRANSFERASE"/>
    <property type="match status" value="1"/>
</dbReference>
<evidence type="ECO:0000259" key="1">
    <source>
        <dbReference type="Pfam" id="PF08241"/>
    </source>
</evidence>
<dbReference type="InterPro" id="IPR029063">
    <property type="entry name" value="SAM-dependent_MTases_sf"/>
</dbReference>
<proteinExistence type="predicted"/>
<comment type="caution">
    <text evidence="2">The sequence shown here is derived from an EMBL/GenBank/DDBJ whole genome shotgun (WGS) entry which is preliminary data.</text>
</comment>
<dbReference type="CDD" id="cd02440">
    <property type="entry name" value="AdoMet_MTases"/>
    <property type="match status" value="1"/>
</dbReference>
<reference evidence="2 3" key="1">
    <citation type="journal article" date="2016" name="Nat. Commun.">
        <title>Thousands of microbial genomes shed light on interconnected biogeochemical processes in an aquifer system.</title>
        <authorList>
            <person name="Anantharaman K."/>
            <person name="Brown C.T."/>
            <person name="Hug L.A."/>
            <person name="Sharon I."/>
            <person name="Castelle C.J."/>
            <person name="Probst A.J."/>
            <person name="Thomas B.C."/>
            <person name="Singh A."/>
            <person name="Wilkins M.J."/>
            <person name="Karaoz U."/>
            <person name="Brodie E.L."/>
            <person name="Williams K.H."/>
            <person name="Hubbard S.S."/>
            <person name="Banfield J.F."/>
        </authorList>
    </citation>
    <scope>NUCLEOTIDE SEQUENCE [LARGE SCALE GENOMIC DNA]</scope>
</reference>
<dbReference type="Proteomes" id="UP000178349">
    <property type="component" value="Unassembled WGS sequence"/>
</dbReference>
<dbReference type="AlphaFoldDB" id="A0A1F6NM59"/>
<dbReference type="Gene3D" id="3.40.50.150">
    <property type="entry name" value="Vaccinia Virus protein VP39"/>
    <property type="match status" value="1"/>
</dbReference>
<dbReference type="SUPFAM" id="SSF53335">
    <property type="entry name" value="S-adenosyl-L-methionine-dependent methyltransferases"/>
    <property type="match status" value="1"/>
</dbReference>
<name>A0A1F6NM59_9BACT</name>
<gene>
    <name evidence="2" type="ORF">A2493_01860</name>
</gene>
<protein>
    <recommendedName>
        <fullName evidence="1">Methyltransferase type 11 domain-containing protein</fullName>
    </recommendedName>
</protein>
<feature type="domain" description="Methyltransferase type 11" evidence="1">
    <location>
        <begin position="63"/>
        <end position="158"/>
    </location>
</feature>
<evidence type="ECO:0000313" key="2">
    <source>
        <dbReference type="EMBL" id="OGH84945.1"/>
    </source>
</evidence>
<organism evidence="2 3">
    <name type="scientific">Candidatus Magasanikbacteria bacterium RIFOXYC12_FULL_33_11</name>
    <dbReference type="NCBI Taxonomy" id="1798701"/>
    <lineage>
        <taxon>Bacteria</taxon>
        <taxon>Candidatus Magasanikiibacteriota</taxon>
    </lineage>
</organism>